<comment type="similarity">
    <text evidence="3">Belongs to the vitamin-B12 independent methionine synthase family.</text>
</comment>
<keyword evidence="11" id="KW-0486">Methionine biosynthesis</keyword>
<dbReference type="InterPro" id="IPR006276">
    <property type="entry name" value="Cobalamin-indep_Met_synthase"/>
</dbReference>
<dbReference type="InterPro" id="IPR002629">
    <property type="entry name" value="Met_Synth_C/arc"/>
</dbReference>
<dbReference type="Gene3D" id="3.20.20.210">
    <property type="match status" value="2"/>
</dbReference>
<dbReference type="EC" id="2.1.1.14" evidence="4"/>
<evidence type="ECO:0000256" key="2">
    <source>
        <dbReference type="ARBA" id="ARBA00004681"/>
    </source>
</evidence>
<keyword evidence="9" id="KW-0677">Repeat</keyword>
<dbReference type="Pfam" id="PF08267">
    <property type="entry name" value="Meth_synt_1"/>
    <property type="match status" value="1"/>
</dbReference>
<feature type="binding site" evidence="13">
    <location>
        <position position="670"/>
    </location>
    <ligand>
        <name>Zn(2+)</name>
        <dbReference type="ChEBI" id="CHEBI:29105"/>
        <label>1</label>
        <note>catalytic</note>
    </ligand>
</feature>
<dbReference type="EMBL" id="AP009152">
    <property type="protein sequence ID" value="BAG30438.1"/>
    <property type="molecule type" value="Genomic_DNA"/>
</dbReference>
<feature type="compositionally biased region" description="Low complexity" evidence="15">
    <location>
        <begin position="795"/>
        <end position="812"/>
    </location>
</feature>
<keyword evidence="7 18" id="KW-0808">Transferase</keyword>
<dbReference type="Pfam" id="PF01717">
    <property type="entry name" value="Meth_synt_2"/>
    <property type="match status" value="1"/>
</dbReference>
<evidence type="ECO:0000256" key="11">
    <source>
        <dbReference type="ARBA" id="ARBA00023167"/>
    </source>
</evidence>
<evidence type="ECO:0000256" key="6">
    <source>
        <dbReference type="ARBA" id="ARBA00022605"/>
    </source>
</evidence>
<evidence type="ECO:0000256" key="9">
    <source>
        <dbReference type="ARBA" id="ARBA00022737"/>
    </source>
</evidence>
<dbReference type="CDD" id="cd03311">
    <property type="entry name" value="CIMS_C_terminal_like"/>
    <property type="match status" value="1"/>
</dbReference>
<dbReference type="InterPro" id="IPR013215">
    <property type="entry name" value="Cbl-indep_Met_Synth_N"/>
</dbReference>
<evidence type="ECO:0000259" key="16">
    <source>
        <dbReference type="Pfam" id="PF01717"/>
    </source>
</evidence>
<feature type="binding site" evidence="12">
    <location>
        <position position="628"/>
    </location>
    <ligand>
        <name>L-homocysteine</name>
        <dbReference type="ChEBI" id="CHEBI:58199"/>
    </ligand>
</feature>
<evidence type="ECO:0000256" key="8">
    <source>
        <dbReference type="ARBA" id="ARBA00022723"/>
    </source>
</evidence>
<keyword evidence="19" id="KW-1185">Reference proteome</keyword>
<evidence type="ECO:0000259" key="17">
    <source>
        <dbReference type="Pfam" id="PF08267"/>
    </source>
</evidence>
<dbReference type="AlphaFoldDB" id="B2GHG2"/>
<feature type="binding site" evidence="12">
    <location>
        <position position="27"/>
    </location>
    <ligand>
        <name>5-methyltetrahydropteroyltri-L-glutamate</name>
        <dbReference type="ChEBI" id="CHEBI:58207"/>
    </ligand>
</feature>
<evidence type="ECO:0000256" key="7">
    <source>
        <dbReference type="ARBA" id="ARBA00022679"/>
    </source>
</evidence>
<comment type="function">
    <text evidence="1">Catalyzes the transfer of a methyl group from 5-methyltetrahydrofolate to homocysteine resulting in methionine formation.</text>
</comment>
<evidence type="ECO:0000313" key="19">
    <source>
        <dbReference type="Proteomes" id="UP000008838"/>
    </source>
</evidence>
<evidence type="ECO:0000256" key="3">
    <source>
        <dbReference type="ARBA" id="ARBA00009553"/>
    </source>
</evidence>
<evidence type="ECO:0000256" key="5">
    <source>
        <dbReference type="ARBA" id="ARBA00022603"/>
    </source>
</evidence>
<dbReference type="GO" id="GO:0003871">
    <property type="term" value="F:5-methyltetrahydropteroyltriglutamate-homocysteine S-methyltransferase activity"/>
    <property type="evidence" value="ECO:0007669"/>
    <property type="project" value="UniProtKB-EC"/>
</dbReference>
<comment type="cofactor">
    <cofactor evidence="13">
        <name>Zn(2+)</name>
        <dbReference type="ChEBI" id="CHEBI:29105"/>
    </cofactor>
    <text evidence="13">Binds 2 Zn(2+) ions per subunit.</text>
</comment>
<organism evidence="18 19">
    <name type="scientific">Kocuria rhizophila (strain ATCC 9341 / DSM 348 / NBRC 103217 / DC2201)</name>
    <dbReference type="NCBI Taxonomy" id="378753"/>
    <lineage>
        <taxon>Bacteria</taxon>
        <taxon>Bacillati</taxon>
        <taxon>Actinomycetota</taxon>
        <taxon>Actinomycetes</taxon>
        <taxon>Micrococcales</taxon>
        <taxon>Micrococcaceae</taxon>
        <taxon>Kocuria</taxon>
    </lineage>
</organism>
<dbReference type="RefSeq" id="WP_012399159.1">
    <property type="nucleotide sequence ID" value="NC_010617.1"/>
</dbReference>
<protein>
    <recommendedName>
        <fullName evidence="4">5-methyltetrahydropteroyltriglutamate--homocysteine S-methyltransferase</fullName>
        <ecNumber evidence="4">2.1.1.14</ecNumber>
    </recommendedName>
</protein>
<dbReference type="GO" id="GO:0009086">
    <property type="term" value="P:methionine biosynthetic process"/>
    <property type="evidence" value="ECO:0007669"/>
    <property type="project" value="UniProtKB-KW"/>
</dbReference>
<dbReference type="GO" id="GO:0008270">
    <property type="term" value="F:zinc ion binding"/>
    <property type="evidence" value="ECO:0007669"/>
    <property type="project" value="InterPro"/>
</dbReference>
<evidence type="ECO:0000256" key="14">
    <source>
        <dbReference type="PIRSR" id="PIRSR000382-3"/>
    </source>
</evidence>
<feature type="binding site" evidence="12">
    <location>
        <position position="513"/>
    </location>
    <ligand>
        <name>L-methionine</name>
        <dbReference type="ChEBI" id="CHEBI:57844"/>
    </ligand>
</feature>
<dbReference type="UniPathway" id="UPA00051">
    <property type="reaction ID" value="UER00082"/>
</dbReference>
<dbReference type="InterPro" id="IPR038071">
    <property type="entry name" value="UROD/MetE-like_sf"/>
</dbReference>
<feature type="binding site" evidence="13">
    <location>
        <position position="672"/>
    </location>
    <ligand>
        <name>Zn(2+)</name>
        <dbReference type="ChEBI" id="CHEBI:29105"/>
        <label>1</label>
        <note>catalytic</note>
    </ligand>
</feature>
<feature type="active site" description="Proton donor" evidence="14">
    <location>
        <position position="723"/>
    </location>
</feature>
<feature type="domain" description="Cobalamin-independent methionine synthase MetE N-terminal" evidence="17">
    <location>
        <begin position="12"/>
        <end position="339"/>
    </location>
</feature>
<feature type="binding site" evidence="12">
    <location>
        <begin position="544"/>
        <end position="545"/>
    </location>
    <ligand>
        <name>5-methyltetrahydropteroyltri-L-glutamate</name>
        <dbReference type="ChEBI" id="CHEBI:58207"/>
    </ligand>
</feature>
<evidence type="ECO:0000256" key="1">
    <source>
        <dbReference type="ARBA" id="ARBA00002777"/>
    </source>
</evidence>
<feature type="domain" description="Cobalamin-independent methionine synthase MetE C-terminal/archaeal" evidence="16">
    <location>
        <begin position="455"/>
        <end position="776"/>
    </location>
</feature>
<comment type="pathway">
    <text evidence="2">Amino-acid biosynthesis; L-methionine biosynthesis via de novo pathway; L-methionine from L-homocysteine (MetE route): step 1/1.</text>
</comment>
<evidence type="ECO:0000256" key="4">
    <source>
        <dbReference type="ARBA" id="ARBA00012034"/>
    </source>
</evidence>
<dbReference type="GO" id="GO:0032259">
    <property type="term" value="P:methylation"/>
    <property type="evidence" value="ECO:0007669"/>
    <property type="project" value="UniProtKB-KW"/>
</dbReference>
<feature type="binding site" evidence="12">
    <location>
        <position position="136"/>
    </location>
    <ligand>
        <name>5-methyltetrahydropteroyltri-L-glutamate</name>
        <dbReference type="ChEBI" id="CHEBI:58207"/>
    </ligand>
</feature>
<evidence type="ECO:0000256" key="15">
    <source>
        <dbReference type="SAM" id="MobiDB-lite"/>
    </source>
</evidence>
<dbReference type="PANTHER" id="PTHR30519">
    <property type="entry name" value="5-METHYLTETRAHYDROPTEROYLTRIGLUTAMATE--HOMOCYSTEINE METHYLTRANSFERASE"/>
    <property type="match status" value="1"/>
</dbReference>
<gene>
    <name evidence="18" type="primary">metE</name>
    <name evidence="18" type="ordered locus">KRH_20910</name>
</gene>
<feature type="binding site" evidence="13">
    <location>
        <position position="694"/>
    </location>
    <ligand>
        <name>Zn(2+)</name>
        <dbReference type="ChEBI" id="CHEBI:29105"/>
        <label>1</label>
        <note>catalytic</note>
    </ligand>
</feature>
<evidence type="ECO:0000256" key="13">
    <source>
        <dbReference type="PIRSR" id="PIRSR000382-2"/>
    </source>
</evidence>
<feature type="binding site" evidence="12">
    <location>
        <begin position="460"/>
        <end position="462"/>
    </location>
    <ligand>
        <name>L-methionine</name>
        <dbReference type="ChEBI" id="CHEBI:57844"/>
    </ligand>
</feature>
<dbReference type="STRING" id="378753.KRH_20910"/>
<dbReference type="NCBIfam" id="NF003556">
    <property type="entry name" value="PRK05222.1"/>
    <property type="match status" value="1"/>
</dbReference>
<keyword evidence="6" id="KW-0028">Amino-acid biosynthesis</keyword>
<feature type="binding site" evidence="12">
    <location>
        <position position="628"/>
    </location>
    <ligand>
        <name>L-methionine</name>
        <dbReference type="ChEBI" id="CHEBI:57844"/>
    </ligand>
</feature>
<name>B2GHG2_KOCRD</name>
<accession>B2GHG2</accession>
<keyword evidence="8 13" id="KW-0479">Metal-binding</keyword>
<reference evidence="18 19" key="1">
    <citation type="journal article" date="2008" name="J. Bacteriol.">
        <title>Complete genome sequence of the soil actinomycete Kocuria rhizophila.</title>
        <authorList>
            <person name="Takarada H."/>
            <person name="Sekine M."/>
            <person name="Kosugi H."/>
            <person name="Matsuo Y."/>
            <person name="Fujisawa T."/>
            <person name="Omata S."/>
            <person name="Kishi E."/>
            <person name="Shimizu A."/>
            <person name="Tsukatani N."/>
            <person name="Tanikawa S."/>
            <person name="Fujita N."/>
            <person name="Harayama S."/>
        </authorList>
    </citation>
    <scope>NUCLEOTIDE SEQUENCE [LARGE SCALE GENOMIC DNA]</scope>
    <source>
        <strain evidence="19">ATCC 9341 / DSM 348 / NBRC 103217 / DC2201</strain>
    </source>
</reference>
<feature type="region of interest" description="Disordered" evidence="15">
    <location>
        <begin position="785"/>
        <end position="812"/>
    </location>
</feature>
<keyword evidence="10 13" id="KW-0862">Zinc</keyword>
<sequence length="812" mass="87201">MTVTNPATLPAATILGYPRIGPDRELKRALEAHWKDPARHPASTVVDTLGALRERTTLRLRELGLGAEHAIPSEGFAVDHVLDTALALGAVPARFTADGYSPAAPDTPEGIGLLTALSRGTDRLEPLEMTKWFDTNYHYYVPEIGPDTPLSAHPESLVARYLDTLRRTGVRTRPVLVGPVTLLLLSRPETTDDAPVDPLGRLEDVVGLYVRILSELAAAGVQWVQLDEPALAADGWAVERTEIVAAVESAYRRLTFPADRPAALVTVGYGDAGGDALLALARTDAEALAVDLDRGDVPGAEALRAWGERPVVAGVVGGRTVWRTDLAGATDTLDRLRAAARGPVAVGTATPLLHVPHDVTQETGLDPDVRSWVAFADQKVTEVVELARGVEHGWEAITQTLETDARIRAARAAHPATHRPEVRERTAAVRGEDRVRASAVERRAAQHERLRLPLLPTTTIGSFPQTTEIRATRAAHRAGRLDDAAYTEAIRREIARTVRAQEELGLDVLVHGEPERNDMVQYFAEALDGFATTRHGWVQSYGSRCTRPSILFGDVSRPAPITVDWTGYAASLTDRPVKGMLTGPVTILAWSFVRDDAPAAEVADQVALALRDEITDLEAAGTAVVQVDEPALRELLPLREADRPAYLEWSVGSFRLATGAAATDTQIHTHLCYSEFETVLDAIEGLDADVTTLEASRSGSGIVDGLAAADFPRDVGPGVWDIHSPRVPTFEEVAGRVRHAAHAIGADRVWVNPDCGLKTRAWPETRAALDRLVAAAVTVRGELARADRDGQGNDAARAVPPGTAPAGAAATR</sequence>
<dbReference type="eggNOG" id="COG0620">
    <property type="taxonomic scope" value="Bacteria"/>
</dbReference>
<dbReference type="Proteomes" id="UP000008838">
    <property type="component" value="Chromosome"/>
</dbReference>
<feature type="binding site" evidence="13">
    <location>
        <position position="755"/>
    </location>
    <ligand>
        <name>Zn(2+)</name>
        <dbReference type="ChEBI" id="CHEBI:29105"/>
        <label>1</label>
        <note>catalytic</note>
    </ligand>
</feature>
<proteinExistence type="inferred from homology"/>
<evidence type="ECO:0000256" key="10">
    <source>
        <dbReference type="ARBA" id="ARBA00022833"/>
    </source>
</evidence>
<feature type="binding site" evidence="12">
    <location>
        <position position="590"/>
    </location>
    <ligand>
        <name>5-methyltetrahydropteroyltri-L-glutamate</name>
        <dbReference type="ChEBI" id="CHEBI:58207"/>
    </ligand>
</feature>
<feature type="binding site" evidence="12">
    <location>
        <begin position="460"/>
        <end position="462"/>
    </location>
    <ligand>
        <name>L-homocysteine</name>
        <dbReference type="ChEBI" id="CHEBI:58199"/>
    </ligand>
</feature>
<evidence type="ECO:0000313" key="18">
    <source>
        <dbReference type="EMBL" id="BAG30438.1"/>
    </source>
</evidence>
<dbReference type="KEGG" id="krh:KRH_20910"/>
<dbReference type="HOGENOM" id="CLU_013175_0_0_11"/>
<evidence type="ECO:0000256" key="12">
    <source>
        <dbReference type="PIRSR" id="PIRSR000382-1"/>
    </source>
</evidence>
<dbReference type="SUPFAM" id="SSF51726">
    <property type="entry name" value="UROD/MetE-like"/>
    <property type="match status" value="2"/>
</dbReference>
<dbReference type="PIRSF" id="PIRSF000382">
    <property type="entry name" value="MeTrfase_B12_ind"/>
    <property type="match status" value="1"/>
</dbReference>
<dbReference type="OrthoDB" id="244285at2"/>
<keyword evidence="5 18" id="KW-0489">Methyltransferase</keyword>